<dbReference type="Gene3D" id="1.10.3970.10">
    <property type="entry name" value="BSD domain"/>
    <property type="match status" value="1"/>
</dbReference>
<keyword evidence="4" id="KW-1185">Reference proteome</keyword>
<feature type="compositionally biased region" description="Polar residues" evidence="1">
    <location>
        <begin position="223"/>
        <end position="235"/>
    </location>
</feature>
<evidence type="ECO:0000256" key="1">
    <source>
        <dbReference type="SAM" id="MobiDB-lite"/>
    </source>
</evidence>
<dbReference type="PANTHER" id="PTHR16019:SF6">
    <property type="entry name" value="SYNAPSE-ASSOCIATED PROTEIN 1"/>
    <property type="match status" value="1"/>
</dbReference>
<dbReference type="Proteomes" id="UP000801492">
    <property type="component" value="Unassembled WGS sequence"/>
</dbReference>
<dbReference type="GO" id="GO:0038203">
    <property type="term" value="P:TORC2 signaling"/>
    <property type="evidence" value="ECO:0007669"/>
    <property type="project" value="TreeGrafter"/>
</dbReference>
<gene>
    <name evidence="3" type="ORF">ILUMI_09962</name>
</gene>
<dbReference type="InterPro" id="IPR005607">
    <property type="entry name" value="BSD_dom"/>
</dbReference>
<dbReference type="GO" id="GO:0005794">
    <property type="term" value="C:Golgi apparatus"/>
    <property type="evidence" value="ECO:0007669"/>
    <property type="project" value="TreeGrafter"/>
</dbReference>
<evidence type="ECO:0000313" key="4">
    <source>
        <dbReference type="Proteomes" id="UP000801492"/>
    </source>
</evidence>
<dbReference type="SUPFAM" id="SSF140383">
    <property type="entry name" value="BSD domain-like"/>
    <property type="match status" value="1"/>
</dbReference>
<organism evidence="3 4">
    <name type="scientific">Ignelater luminosus</name>
    <name type="common">Cucubano</name>
    <name type="synonym">Pyrophorus luminosus</name>
    <dbReference type="NCBI Taxonomy" id="2038154"/>
    <lineage>
        <taxon>Eukaryota</taxon>
        <taxon>Metazoa</taxon>
        <taxon>Ecdysozoa</taxon>
        <taxon>Arthropoda</taxon>
        <taxon>Hexapoda</taxon>
        <taxon>Insecta</taxon>
        <taxon>Pterygota</taxon>
        <taxon>Neoptera</taxon>
        <taxon>Endopterygota</taxon>
        <taxon>Coleoptera</taxon>
        <taxon>Polyphaga</taxon>
        <taxon>Elateriformia</taxon>
        <taxon>Elateroidea</taxon>
        <taxon>Elateridae</taxon>
        <taxon>Agrypninae</taxon>
        <taxon>Pyrophorini</taxon>
        <taxon>Ignelater</taxon>
    </lineage>
</organism>
<dbReference type="GO" id="GO:0048172">
    <property type="term" value="P:regulation of short-term neuronal synaptic plasticity"/>
    <property type="evidence" value="ECO:0007669"/>
    <property type="project" value="TreeGrafter"/>
</dbReference>
<dbReference type="OrthoDB" id="47923at2759"/>
<dbReference type="EMBL" id="VTPC01005286">
    <property type="protein sequence ID" value="KAF2896203.1"/>
    <property type="molecule type" value="Genomic_DNA"/>
</dbReference>
<dbReference type="SMART" id="SM00751">
    <property type="entry name" value="BSD"/>
    <property type="match status" value="1"/>
</dbReference>
<dbReference type="PROSITE" id="PS50858">
    <property type="entry name" value="BSD"/>
    <property type="match status" value="1"/>
</dbReference>
<reference evidence="3" key="1">
    <citation type="submission" date="2019-08" db="EMBL/GenBank/DDBJ databases">
        <title>The genome of the North American firefly Photinus pyralis.</title>
        <authorList>
            <consortium name="Photinus pyralis genome working group"/>
            <person name="Fallon T.R."/>
            <person name="Sander Lower S.E."/>
            <person name="Weng J.-K."/>
        </authorList>
    </citation>
    <scope>NUCLEOTIDE SEQUENCE</scope>
    <source>
        <strain evidence="3">TRF0915ILg1</strain>
        <tissue evidence="3">Whole body</tissue>
    </source>
</reference>
<proteinExistence type="predicted"/>
<dbReference type="GO" id="GO:0045202">
    <property type="term" value="C:synapse"/>
    <property type="evidence" value="ECO:0007669"/>
    <property type="project" value="TreeGrafter"/>
</dbReference>
<dbReference type="InterPro" id="IPR035925">
    <property type="entry name" value="BSD_dom_sf"/>
</dbReference>
<accession>A0A8K0GFF7</accession>
<sequence>MEGLFYLNKHLISWLGSAAADKQENNEGIENVNQKQDKENNSVDSDITIAPENKSPAEIKSVVNYIYSTIHETSNKIRKVVEESSVFGEFNKEQETFSKNNKRNVAKGFPPWLGCVNEEVLKAECLSLSGDRRNFLRNPPAGLDFHFDYEASFPTALAIMEEDSVLVKMRYNLVPKLIKEVDFWRNYFYRINLICRANELKLIHSHESSSEIELFNRTKNENLESSPETEAQRSADSLMESWEKELESELQVYTVIGQDENYDIQDGDKLEIDTYTEETTTL</sequence>
<dbReference type="AlphaFoldDB" id="A0A8K0GFF7"/>
<protein>
    <recommendedName>
        <fullName evidence="2">BSD domain-containing protein</fullName>
    </recommendedName>
</protein>
<name>A0A8K0GFF7_IGNLU</name>
<feature type="region of interest" description="Disordered" evidence="1">
    <location>
        <begin position="218"/>
        <end position="238"/>
    </location>
</feature>
<dbReference type="Pfam" id="PF03909">
    <property type="entry name" value="BSD"/>
    <property type="match status" value="1"/>
</dbReference>
<evidence type="ECO:0000313" key="3">
    <source>
        <dbReference type="EMBL" id="KAF2896203.1"/>
    </source>
</evidence>
<dbReference type="PANTHER" id="PTHR16019">
    <property type="entry name" value="SYNAPSE-ASSOCIATED PROTEIN"/>
    <property type="match status" value="1"/>
</dbReference>
<dbReference type="InterPro" id="IPR051494">
    <property type="entry name" value="BSD_domain-containing"/>
</dbReference>
<feature type="domain" description="BSD" evidence="2">
    <location>
        <begin position="143"/>
        <end position="195"/>
    </location>
</feature>
<dbReference type="GO" id="GO:0005634">
    <property type="term" value="C:nucleus"/>
    <property type="evidence" value="ECO:0007669"/>
    <property type="project" value="TreeGrafter"/>
</dbReference>
<comment type="caution">
    <text evidence="3">The sequence shown here is derived from an EMBL/GenBank/DDBJ whole genome shotgun (WGS) entry which is preliminary data.</text>
</comment>
<evidence type="ECO:0000259" key="2">
    <source>
        <dbReference type="PROSITE" id="PS50858"/>
    </source>
</evidence>